<name>A0A179FAM0_PURLI</name>
<gene>
    <name evidence="2" type="ORF">VFPBJ_11417</name>
</gene>
<organism evidence="2 3">
    <name type="scientific">Purpureocillium lilacinum</name>
    <name type="common">Paecilomyces lilacinus</name>
    <dbReference type="NCBI Taxonomy" id="33203"/>
    <lineage>
        <taxon>Eukaryota</taxon>
        <taxon>Fungi</taxon>
        <taxon>Dikarya</taxon>
        <taxon>Ascomycota</taxon>
        <taxon>Pezizomycotina</taxon>
        <taxon>Sordariomycetes</taxon>
        <taxon>Hypocreomycetidae</taxon>
        <taxon>Hypocreales</taxon>
        <taxon>Ophiocordycipitaceae</taxon>
        <taxon>Purpureocillium</taxon>
    </lineage>
</organism>
<feature type="region of interest" description="Disordered" evidence="1">
    <location>
        <begin position="1"/>
        <end position="31"/>
    </location>
</feature>
<proteinExistence type="predicted"/>
<dbReference type="AlphaFoldDB" id="A0A179FAM0"/>
<sequence length="117" mass="12704">MDASHETVEDLHDRHGRGRSKVASPASGCSRSKRIPTVYKLEMKSNEPLVPDLGTLFQAMSNRASAGRARMAVLSSVRRRSMCCAQSRRNCNGCTMKTAAPQVRVINATGRSPAMAI</sequence>
<evidence type="ECO:0000256" key="1">
    <source>
        <dbReference type="SAM" id="MobiDB-lite"/>
    </source>
</evidence>
<feature type="compositionally biased region" description="Basic and acidic residues" evidence="1">
    <location>
        <begin position="1"/>
        <end position="13"/>
    </location>
</feature>
<reference evidence="2 3" key="1">
    <citation type="submission" date="2016-01" db="EMBL/GenBank/DDBJ databases">
        <title>Biosynthesis of antibiotic leucinostatins and their inhibition on Phytophthora in bio-control Purpureocillium lilacinum.</title>
        <authorList>
            <person name="Wang G."/>
            <person name="Liu Z."/>
            <person name="Lin R."/>
            <person name="Li E."/>
            <person name="Mao Z."/>
            <person name="Ling J."/>
            <person name="Yin W."/>
            <person name="Xie B."/>
        </authorList>
    </citation>
    <scope>NUCLEOTIDE SEQUENCE [LARGE SCALE GENOMIC DNA]</scope>
    <source>
        <strain evidence="2">PLBJ-1</strain>
    </source>
</reference>
<accession>A0A179FAM0</accession>
<protein>
    <submittedName>
        <fullName evidence="2">Uncharacterized protein</fullName>
    </submittedName>
</protein>
<evidence type="ECO:0000313" key="2">
    <source>
        <dbReference type="EMBL" id="OAQ62514.1"/>
    </source>
</evidence>
<dbReference type="Proteomes" id="UP000078240">
    <property type="component" value="Unassembled WGS sequence"/>
</dbReference>
<evidence type="ECO:0000313" key="3">
    <source>
        <dbReference type="Proteomes" id="UP000078240"/>
    </source>
</evidence>
<comment type="caution">
    <text evidence="2">The sequence shown here is derived from an EMBL/GenBank/DDBJ whole genome shotgun (WGS) entry which is preliminary data.</text>
</comment>
<dbReference type="EMBL" id="LSBH01000023">
    <property type="protein sequence ID" value="OAQ62514.1"/>
    <property type="molecule type" value="Genomic_DNA"/>
</dbReference>